<evidence type="ECO:0000313" key="1">
    <source>
        <dbReference type="EMBL" id="NIJ53392.1"/>
    </source>
</evidence>
<dbReference type="Proteomes" id="UP001179181">
    <property type="component" value="Unassembled WGS sequence"/>
</dbReference>
<proteinExistence type="predicted"/>
<reference evidence="1 2" key="1">
    <citation type="submission" date="2020-03" db="EMBL/GenBank/DDBJ databases">
        <title>Genomic Encyclopedia of Type Strains, Phase IV (KMG-IV): sequencing the most valuable type-strain genomes for metagenomic binning, comparative biology and taxonomic classification.</title>
        <authorList>
            <person name="Goeker M."/>
        </authorList>
    </citation>
    <scope>NUCLEOTIDE SEQUENCE [LARGE SCALE GENOMIC DNA]</scope>
    <source>
        <strain evidence="1 2">DSM 102865</strain>
    </source>
</reference>
<accession>A0ABX0UKL1</accession>
<evidence type="ECO:0000313" key="2">
    <source>
        <dbReference type="Proteomes" id="UP001179181"/>
    </source>
</evidence>
<organism evidence="1 2">
    <name type="scientific">Dyadobacter arcticus</name>
    <dbReference type="NCBI Taxonomy" id="1078754"/>
    <lineage>
        <taxon>Bacteria</taxon>
        <taxon>Pseudomonadati</taxon>
        <taxon>Bacteroidota</taxon>
        <taxon>Cytophagia</taxon>
        <taxon>Cytophagales</taxon>
        <taxon>Spirosomataceae</taxon>
        <taxon>Dyadobacter</taxon>
    </lineage>
</organism>
<name>A0ABX0UKL1_9BACT</name>
<keyword evidence="2" id="KW-1185">Reference proteome</keyword>
<dbReference type="EMBL" id="JAASQJ010000002">
    <property type="protein sequence ID" value="NIJ53392.1"/>
    <property type="molecule type" value="Genomic_DNA"/>
</dbReference>
<comment type="caution">
    <text evidence="1">The sequence shown here is derived from an EMBL/GenBank/DDBJ whole genome shotgun (WGS) entry which is preliminary data.</text>
</comment>
<protein>
    <submittedName>
        <fullName evidence="1">Uncharacterized protein</fullName>
    </submittedName>
</protein>
<sequence length="79" mass="8889">METISLSGKERIMLDVSVTNSQKEALMTILKALDIDVKEHVLSDDEEDLALGLAMEEGRKEGIASQKERQEFESYLFGK</sequence>
<gene>
    <name evidence="1" type="ORF">FHS68_002562</name>
</gene>
<dbReference type="RefSeq" id="WP_167270463.1">
    <property type="nucleotide sequence ID" value="NZ_JAASQJ010000002.1"/>
</dbReference>